<gene>
    <name evidence="11" type="ORF">BU14_0027s0080</name>
</gene>
<protein>
    <recommendedName>
        <fullName evidence="3">shikimate kinase</fullName>
        <ecNumber evidence="3">2.7.1.71</ecNumber>
    </recommendedName>
</protein>
<dbReference type="GO" id="GO:0005524">
    <property type="term" value="F:ATP binding"/>
    <property type="evidence" value="ECO:0007669"/>
    <property type="project" value="UniProtKB-KW"/>
</dbReference>
<dbReference type="GO" id="GO:0009423">
    <property type="term" value="P:chorismate biosynthetic process"/>
    <property type="evidence" value="ECO:0007669"/>
    <property type="project" value="UniProtKB-UniPathway"/>
</dbReference>
<dbReference type="InterPro" id="IPR000623">
    <property type="entry name" value="Shikimate_kinase/TSH1"/>
</dbReference>
<dbReference type="InterPro" id="IPR023000">
    <property type="entry name" value="Shikimate_kinase_CS"/>
</dbReference>
<accession>A0A1X6PJH0</accession>
<dbReference type="GO" id="GO:0004765">
    <property type="term" value="F:shikimate kinase activity"/>
    <property type="evidence" value="ECO:0007669"/>
    <property type="project" value="UniProtKB-EC"/>
</dbReference>
<proteinExistence type="inferred from homology"/>
<dbReference type="HAMAP" id="MF_00109">
    <property type="entry name" value="Shikimate_kinase"/>
    <property type="match status" value="1"/>
</dbReference>
<dbReference type="Proteomes" id="UP000218209">
    <property type="component" value="Unassembled WGS sequence"/>
</dbReference>
<dbReference type="Pfam" id="PF01202">
    <property type="entry name" value="SKI"/>
    <property type="match status" value="1"/>
</dbReference>
<comment type="similarity">
    <text evidence="2">Belongs to the shikimate kinase family.</text>
</comment>
<evidence type="ECO:0000313" key="11">
    <source>
        <dbReference type="EMBL" id="OSX81054.1"/>
    </source>
</evidence>
<keyword evidence="8" id="KW-0067">ATP-binding</keyword>
<dbReference type="GO" id="GO:0005829">
    <property type="term" value="C:cytosol"/>
    <property type="evidence" value="ECO:0007669"/>
    <property type="project" value="TreeGrafter"/>
</dbReference>
<keyword evidence="4" id="KW-0028">Amino-acid biosynthesis</keyword>
<evidence type="ECO:0000256" key="5">
    <source>
        <dbReference type="ARBA" id="ARBA00022679"/>
    </source>
</evidence>
<evidence type="ECO:0000256" key="1">
    <source>
        <dbReference type="ARBA" id="ARBA00004842"/>
    </source>
</evidence>
<comment type="pathway">
    <text evidence="1">Metabolic intermediate biosynthesis; chorismate biosynthesis; chorismate from D-erythrose 4-phosphate and phosphoenolpyruvate: step 5/7.</text>
</comment>
<dbReference type="Gene3D" id="3.40.50.300">
    <property type="entry name" value="P-loop containing nucleotide triphosphate hydrolases"/>
    <property type="match status" value="1"/>
</dbReference>
<dbReference type="InterPro" id="IPR031322">
    <property type="entry name" value="Shikimate/glucono_kinase"/>
</dbReference>
<dbReference type="PRINTS" id="PR01100">
    <property type="entry name" value="SHIKIMTKNASE"/>
</dbReference>
<evidence type="ECO:0000256" key="6">
    <source>
        <dbReference type="ARBA" id="ARBA00022741"/>
    </source>
</evidence>
<evidence type="ECO:0000256" key="2">
    <source>
        <dbReference type="ARBA" id="ARBA00006997"/>
    </source>
</evidence>
<dbReference type="InterPro" id="IPR027417">
    <property type="entry name" value="P-loop_NTPase"/>
</dbReference>
<evidence type="ECO:0000256" key="10">
    <source>
        <dbReference type="ARBA" id="ARBA00048567"/>
    </source>
</evidence>
<evidence type="ECO:0000256" key="8">
    <source>
        <dbReference type="ARBA" id="ARBA00022840"/>
    </source>
</evidence>
<dbReference type="SUPFAM" id="SSF52540">
    <property type="entry name" value="P-loop containing nucleoside triphosphate hydrolases"/>
    <property type="match status" value="1"/>
</dbReference>
<keyword evidence="6" id="KW-0547">Nucleotide-binding</keyword>
<dbReference type="GO" id="GO:0008652">
    <property type="term" value="P:amino acid biosynthetic process"/>
    <property type="evidence" value="ECO:0007669"/>
    <property type="project" value="UniProtKB-KW"/>
</dbReference>
<dbReference type="CDD" id="cd00464">
    <property type="entry name" value="SK"/>
    <property type="match status" value="1"/>
</dbReference>
<dbReference type="GO" id="GO:0009073">
    <property type="term" value="P:aromatic amino acid family biosynthetic process"/>
    <property type="evidence" value="ECO:0007669"/>
    <property type="project" value="UniProtKB-KW"/>
</dbReference>
<dbReference type="PANTHER" id="PTHR21087">
    <property type="entry name" value="SHIKIMATE KINASE"/>
    <property type="match status" value="1"/>
</dbReference>
<keyword evidence="12" id="KW-1185">Reference proteome</keyword>
<evidence type="ECO:0000256" key="7">
    <source>
        <dbReference type="ARBA" id="ARBA00022777"/>
    </source>
</evidence>
<dbReference type="PROSITE" id="PS01128">
    <property type="entry name" value="SHIKIMATE_KINASE"/>
    <property type="match status" value="1"/>
</dbReference>
<keyword evidence="9" id="KW-0057">Aromatic amino acid biosynthesis</keyword>
<sequence length="187" mass="18680">MTGCGKSTVARALASALRYRLLDVDELIAAVAGAPIPAIFAADGEAGFRALEAEVLSEVAAFVKCVVATGGGVVVRRENWGALHTGVVVWLDVPLDVLADRVGGDAGRPLVAAAADTPGGVPAVLGEMLAARRPAYAQADVRVSAGAGQTAEAVALAVAEGVVKFIAENPPRFGGKDGEEPSPAAGG</sequence>
<dbReference type="EMBL" id="KV918766">
    <property type="protein sequence ID" value="OSX81054.1"/>
    <property type="molecule type" value="Genomic_DNA"/>
</dbReference>
<keyword evidence="5" id="KW-0808">Transferase</keyword>
<evidence type="ECO:0000256" key="9">
    <source>
        <dbReference type="ARBA" id="ARBA00023141"/>
    </source>
</evidence>
<keyword evidence="7" id="KW-0418">Kinase</keyword>
<dbReference type="PANTHER" id="PTHR21087:SF16">
    <property type="entry name" value="SHIKIMATE KINASE 1, CHLOROPLASTIC"/>
    <property type="match status" value="1"/>
</dbReference>
<name>A0A1X6PJH0_PORUM</name>
<reference evidence="11 12" key="1">
    <citation type="submission" date="2017-03" db="EMBL/GenBank/DDBJ databases">
        <title>WGS assembly of Porphyra umbilicalis.</title>
        <authorList>
            <person name="Brawley S.H."/>
            <person name="Blouin N.A."/>
            <person name="Ficko-Blean E."/>
            <person name="Wheeler G.L."/>
            <person name="Lohr M."/>
            <person name="Goodson H.V."/>
            <person name="Jenkins J.W."/>
            <person name="Blaby-Haas C.E."/>
            <person name="Helliwell K.E."/>
            <person name="Chan C."/>
            <person name="Marriage T."/>
            <person name="Bhattacharya D."/>
            <person name="Klein A.S."/>
            <person name="Badis Y."/>
            <person name="Brodie J."/>
            <person name="Cao Y."/>
            <person name="Collen J."/>
            <person name="Dittami S.M."/>
            <person name="Gachon C.M."/>
            <person name="Green B.R."/>
            <person name="Karpowicz S."/>
            <person name="Kim J.W."/>
            <person name="Kudahl U."/>
            <person name="Lin S."/>
            <person name="Michel G."/>
            <person name="Mittag M."/>
            <person name="Olson B.J."/>
            <person name="Pangilinan J."/>
            <person name="Peng Y."/>
            <person name="Qiu H."/>
            <person name="Shu S."/>
            <person name="Singer J.T."/>
            <person name="Smith A.G."/>
            <person name="Sprecher B.N."/>
            <person name="Wagner V."/>
            <person name="Wang W."/>
            <person name="Wang Z.-Y."/>
            <person name="Yan J."/>
            <person name="Yarish C."/>
            <person name="Zoeuner-Riek S."/>
            <person name="Zhuang Y."/>
            <person name="Zou Y."/>
            <person name="Lindquist E.A."/>
            <person name="Grimwood J."/>
            <person name="Barry K."/>
            <person name="Rokhsar D.S."/>
            <person name="Schmutz J."/>
            <person name="Stiller J.W."/>
            <person name="Grossman A.R."/>
            <person name="Prochnik S.E."/>
        </authorList>
    </citation>
    <scope>NUCLEOTIDE SEQUENCE [LARGE SCALE GENOMIC DNA]</scope>
    <source>
        <strain evidence="11">4086291</strain>
    </source>
</reference>
<dbReference type="UniPathway" id="UPA00053">
    <property type="reaction ID" value="UER00088"/>
</dbReference>
<organism evidence="11 12">
    <name type="scientific">Porphyra umbilicalis</name>
    <name type="common">Purple laver</name>
    <name type="synonym">Red alga</name>
    <dbReference type="NCBI Taxonomy" id="2786"/>
    <lineage>
        <taxon>Eukaryota</taxon>
        <taxon>Rhodophyta</taxon>
        <taxon>Bangiophyceae</taxon>
        <taxon>Bangiales</taxon>
        <taxon>Bangiaceae</taxon>
        <taxon>Porphyra</taxon>
    </lineage>
</organism>
<evidence type="ECO:0000256" key="3">
    <source>
        <dbReference type="ARBA" id="ARBA00012154"/>
    </source>
</evidence>
<comment type="catalytic activity">
    <reaction evidence="10">
        <text>shikimate + ATP = 3-phosphoshikimate + ADP + H(+)</text>
        <dbReference type="Rhea" id="RHEA:13121"/>
        <dbReference type="ChEBI" id="CHEBI:15378"/>
        <dbReference type="ChEBI" id="CHEBI:30616"/>
        <dbReference type="ChEBI" id="CHEBI:36208"/>
        <dbReference type="ChEBI" id="CHEBI:145989"/>
        <dbReference type="ChEBI" id="CHEBI:456216"/>
        <dbReference type="EC" id="2.7.1.71"/>
    </reaction>
</comment>
<evidence type="ECO:0000256" key="4">
    <source>
        <dbReference type="ARBA" id="ARBA00022605"/>
    </source>
</evidence>
<dbReference type="EC" id="2.7.1.71" evidence="3"/>
<dbReference type="AlphaFoldDB" id="A0A1X6PJH0"/>
<evidence type="ECO:0000313" key="12">
    <source>
        <dbReference type="Proteomes" id="UP000218209"/>
    </source>
</evidence>